<comment type="caution">
    <text evidence="3">The sequence shown here is derived from an EMBL/GenBank/DDBJ whole genome shotgun (WGS) entry which is preliminary data.</text>
</comment>
<evidence type="ECO:0000256" key="1">
    <source>
        <dbReference type="SAM" id="Coils"/>
    </source>
</evidence>
<feature type="compositionally biased region" description="Basic and acidic residues" evidence="2">
    <location>
        <begin position="592"/>
        <end position="610"/>
    </location>
</feature>
<feature type="compositionally biased region" description="Polar residues" evidence="2">
    <location>
        <begin position="431"/>
        <end position="467"/>
    </location>
</feature>
<keyword evidence="1" id="KW-0175">Coiled coil</keyword>
<keyword evidence="4" id="KW-1185">Reference proteome</keyword>
<evidence type="ECO:0000256" key="2">
    <source>
        <dbReference type="SAM" id="MobiDB-lite"/>
    </source>
</evidence>
<feature type="compositionally biased region" description="Low complexity" evidence="2">
    <location>
        <begin position="393"/>
        <end position="414"/>
    </location>
</feature>
<name>A0AA38PF66_9AGAR</name>
<evidence type="ECO:0000313" key="4">
    <source>
        <dbReference type="Proteomes" id="UP001163846"/>
    </source>
</evidence>
<sequence>MTLEDAAATTFSSATLRERDKALKRRHDDEIYRHKVTIDKMNFANAELRTSLFDLKNRSKRLAESLGFGDLMEAQVYVDARQGQMTYRDCLNVVGRLEDELKEAKSLIVKMENREKELEEEYTTLRKAKDESSSAYRQLLKEHQHLQERLDEIIKTNHAAQERRQKDYDKWKAFKRWIMCTIEIEQYKQYEKEAGIDHFDHAEGAKELFRIVKRKHYRLSQLDSLDDQMIFDMVERDMDDYRLFSSPSSTTRKPDHVPKRSPLAQSSKANESNHNHNLSTSSHILDATVVPPESSIRSRADITTRIPHSMTDRPQSDKASTGALAITEILSVLPATVDTASPGPTTKLMIHPPDSETEDESQSLRWSQFPQHAIITAPVANHTLSQPDTLANPSTATVSPSPTSSSHSKTLSRPAPNPSPNKLHSHPPQPSASVLLSPTLVSTHKNGNAGDSTPRQAQRTPPSSSACPRTRQPVPVQSPDTEMGYQQLKEFPPKKYLKSTEGRRIPSDIEVKTPASRNQDKSLRKNPPSTSNPTIRRATPKASASPYSPSQSTSPYSRNKTEGRSNARGPENQKDLDNYKENEDIITIPNSARRDPTLRRNGKDKEEDAISKATPKGPLGGYMKYKGRGRYGKEINRGFVRR</sequence>
<feature type="compositionally biased region" description="Low complexity" evidence="2">
    <location>
        <begin position="540"/>
        <end position="557"/>
    </location>
</feature>
<accession>A0AA38PF66</accession>
<dbReference type="Proteomes" id="UP001163846">
    <property type="component" value="Unassembled WGS sequence"/>
</dbReference>
<feature type="region of interest" description="Disordered" evidence="2">
    <location>
        <begin position="244"/>
        <end position="283"/>
    </location>
</feature>
<feature type="region of interest" description="Disordered" evidence="2">
    <location>
        <begin position="337"/>
        <end position="365"/>
    </location>
</feature>
<feature type="region of interest" description="Disordered" evidence="2">
    <location>
        <begin position="383"/>
        <end position="627"/>
    </location>
</feature>
<reference evidence="3" key="1">
    <citation type="submission" date="2022-08" db="EMBL/GenBank/DDBJ databases">
        <authorList>
            <consortium name="DOE Joint Genome Institute"/>
            <person name="Min B."/>
            <person name="Riley R."/>
            <person name="Sierra-Patev S."/>
            <person name="Naranjo-Ortiz M."/>
            <person name="Looney B."/>
            <person name="Konkel Z."/>
            <person name="Slot J.C."/>
            <person name="Sakamoto Y."/>
            <person name="Steenwyk J.L."/>
            <person name="Rokas A."/>
            <person name="Carro J."/>
            <person name="Camarero S."/>
            <person name="Ferreira P."/>
            <person name="Molpeceres G."/>
            <person name="Ruiz-Duenas F.J."/>
            <person name="Serrano A."/>
            <person name="Henrissat B."/>
            <person name="Drula E."/>
            <person name="Hughes K.W."/>
            <person name="Mata J.L."/>
            <person name="Ishikawa N.K."/>
            <person name="Vargas-Isla R."/>
            <person name="Ushijima S."/>
            <person name="Smith C.A."/>
            <person name="Ahrendt S."/>
            <person name="Andreopoulos W."/>
            <person name="He G."/>
            <person name="Labutti K."/>
            <person name="Lipzen A."/>
            <person name="Ng V."/>
            <person name="Sandor L."/>
            <person name="Barry K."/>
            <person name="Martinez A.T."/>
            <person name="Xiao Y."/>
            <person name="Gibbons J.G."/>
            <person name="Terashima K."/>
            <person name="Hibbett D.S."/>
            <person name="Grigoriev I.V."/>
        </authorList>
    </citation>
    <scope>NUCLEOTIDE SEQUENCE</scope>
    <source>
        <strain evidence="3">TFB9207</strain>
    </source>
</reference>
<feature type="compositionally biased region" description="Low complexity" evidence="2">
    <location>
        <begin position="270"/>
        <end position="283"/>
    </location>
</feature>
<feature type="compositionally biased region" description="Basic and acidic residues" evidence="2">
    <location>
        <begin position="559"/>
        <end position="583"/>
    </location>
</feature>
<feature type="compositionally biased region" description="Polar residues" evidence="2">
    <location>
        <begin position="383"/>
        <end position="392"/>
    </location>
</feature>
<dbReference type="AlphaFoldDB" id="A0AA38PF66"/>
<gene>
    <name evidence="3" type="ORF">F5878DRAFT_445578</name>
</gene>
<proteinExistence type="predicted"/>
<evidence type="ECO:0000313" key="3">
    <source>
        <dbReference type="EMBL" id="KAJ3841774.1"/>
    </source>
</evidence>
<feature type="coiled-coil region" evidence="1">
    <location>
        <begin position="94"/>
        <end position="163"/>
    </location>
</feature>
<protein>
    <submittedName>
        <fullName evidence="3">Uncharacterized protein</fullName>
    </submittedName>
</protein>
<feature type="compositionally biased region" description="Basic and acidic residues" evidence="2">
    <location>
        <begin position="498"/>
        <end position="511"/>
    </location>
</feature>
<dbReference type="EMBL" id="MU806028">
    <property type="protein sequence ID" value="KAJ3841774.1"/>
    <property type="molecule type" value="Genomic_DNA"/>
</dbReference>
<organism evidence="3 4">
    <name type="scientific">Lentinula raphanica</name>
    <dbReference type="NCBI Taxonomy" id="153919"/>
    <lineage>
        <taxon>Eukaryota</taxon>
        <taxon>Fungi</taxon>
        <taxon>Dikarya</taxon>
        <taxon>Basidiomycota</taxon>
        <taxon>Agaricomycotina</taxon>
        <taxon>Agaricomycetes</taxon>
        <taxon>Agaricomycetidae</taxon>
        <taxon>Agaricales</taxon>
        <taxon>Marasmiineae</taxon>
        <taxon>Omphalotaceae</taxon>
        <taxon>Lentinula</taxon>
    </lineage>
</organism>